<reference evidence="7" key="1">
    <citation type="submission" date="2023-07" db="EMBL/GenBank/DDBJ databases">
        <title>30 novel species of actinomycetes from the DSMZ collection.</title>
        <authorList>
            <person name="Nouioui I."/>
        </authorList>
    </citation>
    <scope>NUCLEOTIDE SEQUENCE [LARGE SCALE GENOMIC DNA]</scope>
    <source>
        <strain evidence="7">DSM 41699</strain>
    </source>
</reference>
<dbReference type="PRINTS" id="PR00039">
    <property type="entry name" value="HTHLYSR"/>
</dbReference>
<dbReference type="EMBL" id="JAVREY010000007">
    <property type="protein sequence ID" value="MDT0463191.1"/>
    <property type="molecule type" value="Genomic_DNA"/>
</dbReference>
<dbReference type="RefSeq" id="WP_311693953.1">
    <property type="nucleotide sequence ID" value="NZ_JAVREY010000007.1"/>
</dbReference>
<dbReference type="InterPro" id="IPR036390">
    <property type="entry name" value="WH_DNA-bd_sf"/>
</dbReference>
<dbReference type="PANTHER" id="PTHR30346:SF30">
    <property type="entry name" value="SMALL NEUTRAL PROTEASE REGULATORY PROTEIN"/>
    <property type="match status" value="1"/>
</dbReference>
<keyword evidence="2" id="KW-0805">Transcription regulation</keyword>
<dbReference type="PANTHER" id="PTHR30346">
    <property type="entry name" value="TRANSCRIPTIONAL DUAL REGULATOR HCAR-RELATED"/>
    <property type="match status" value="1"/>
</dbReference>
<dbReference type="Gene3D" id="1.10.10.10">
    <property type="entry name" value="Winged helix-like DNA-binding domain superfamily/Winged helix DNA-binding domain"/>
    <property type="match status" value="1"/>
</dbReference>
<keyword evidence="7" id="KW-1185">Reference proteome</keyword>
<dbReference type="PROSITE" id="PS50931">
    <property type="entry name" value="HTH_LYSR"/>
    <property type="match status" value="1"/>
</dbReference>
<evidence type="ECO:0000313" key="6">
    <source>
        <dbReference type="EMBL" id="MDT0463191.1"/>
    </source>
</evidence>
<accession>A0ABU2TQG2</accession>
<keyword evidence="3" id="KW-0238">DNA-binding</keyword>
<dbReference type="Proteomes" id="UP001183809">
    <property type="component" value="Unassembled WGS sequence"/>
</dbReference>
<feature type="domain" description="HTH lysR-type" evidence="5">
    <location>
        <begin position="1"/>
        <end position="51"/>
    </location>
</feature>
<evidence type="ECO:0000256" key="3">
    <source>
        <dbReference type="ARBA" id="ARBA00023125"/>
    </source>
</evidence>
<evidence type="ECO:0000256" key="1">
    <source>
        <dbReference type="ARBA" id="ARBA00009437"/>
    </source>
</evidence>
<evidence type="ECO:0000256" key="2">
    <source>
        <dbReference type="ARBA" id="ARBA00023015"/>
    </source>
</evidence>
<comment type="caution">
    <text evidence="6">The sequence shown here is derived from an EMBL/GenBank/DDBJ whole genome shotgun (WGS) entry which is preliminary data.</text>
</comment>
<name>A0ABU2TQG2_9ACTN</name>
<evidence type="ECO:0000256" key="4">
    <source>
        <dbReference type="ARBA" id="ARBA00023163"/>
    </source>
</evidence>
<proteinExistence type="inferred from homology"/>
<dbReference type="SUPFAM" id="SSF46785">
    <property type="entry name" value="Winged helix' DNA-binding domain"/>
    <property type="match status" value="1"/>
</dbReference>
<evidence type="ECO:0000259" key="5">
    <source>
        <dbReference type="PROSITE" id="PS50931"/>
    </source>
</evidence>
<sequence>MAARSYPTLTEAARDLGIRQSALVTQINRLEEDLGQPLFERAERGRAMKLTRFGKRVATAAQAIPAEEMSRR</sequence>
<dbReference type="Pfam" id="PF00126">
    <property type="entry name" value="HTH_1"/>
    <property type="match status" value="1"/>
</dbReference>
<dbReference type="InterPro" id="IPR036388">
    <property type="entry name" value="WH-like_DNA-bd_sf"/>
</dbReference>
<organism evidence="6 7">
    <name type="scientific">Streptomyces gibsoniae</name>
    <dbReference type="NCBI Taxonomy" id="3075529"/>
    <lineage>
        <taxon>Bacteria</taxon>
        <taxon>Bacillati</taxon>
        <taxon>Actinomycetota</taxon>
        <taxon>Actinomycetes</taxon>
        <taxon>Kitasatosporales</taxon>
        <taxon>Streptomycetaceae</taxon>
        <taxon>Streptomyces</taxon>
    </lineage>
</organism>
<evidence type="ECO:0000313" key="7">
    <source>
        <dbReference type="Proteomes" id="UP001183809"/>
    </source>
</evidence>
<gene>
    <name evidence="6" type="ORF">RM764_09200</name>
</gene>
<dbReference type="InterPro" id="IPR000847">
    <property type="entry name" value="LysR_HTH_N"/>
</dbReference>
<keyword evidence="4" id="KW-0804">Transcription</keyword>
<protein>
    <submittedName>
        <fullName evidence="6">LysR family transcriptional regulator</fullName>
    </submittedName>
</protein>
<comment type="similarity">
    <text evidence="1">Belongs to the LysR transcriptional regulatory family.</text>
</comment>